<sequence>MSTGGSPVRAYDFLLKFLLVGDSDVGKGEILASLQDGAAESPYGHPAGIDYKTTTILLDGRRVKLQLWDTSGQGRFCTIFRSYSRGAQGVILVYDIANRWSFDGIDRWIKEINEHAPGVPKILVGNRLHLAFKRQVPTEQAQAYAERLGVTFFEVSPLCNFNITESFMELARIVLLRHGMDRLWRPSKGRCSSRLPGSPSSGQPPRTCPQVAVSILINQSFCPLALQPAGMACPLVGASPMLWVSCTLGLPAPICENHKCLQILPNALGSQNRPQLRSTVLKVVRTLILKGTKALGCVSSV</sequence>
<dbReference type="PROSITE" id="PS51419">
    <property type="entry name" value="RAB"/>
    <property type="match status" value="1"/>
</dbReference>
<name>A0A8C2XXH6_CAPHI</name>
<evidence type="ECO:0000256" key="15">
    <source>
        <dbReference type="ARBA" id="ARBA00023289"/>
    </source>
</evidence>
<dbReference type="GO" id="GO:0046872">
    <property type="term" value="F:metal ion binding"/>
    <property type="evidence" value="ECO:0007669"/>
    <property type="project" value="UniProtKB-KW"/>
</dbReference>
<dbReference type="SMART" id="SM00174">
    <property type="entry name" value="RHO"/>
    <property type="match status" value="1"/>
</dbReference>
<reference evidence="17" key="2">
    <citation type="submission" date="2025-08" db="UniProtKB">
        <authorList>
            <consortium name="Ensembl"/>
        </authorList>
    </citation>
    <scope>IDENTIFICATION</scope>
</reference>
<evidence type="ECO:0000313" key="17">
    <source>
        <dbReference type="Ensembl" id="ENSCHIP00010030252.1"/>
    </source>
</evidence>
<comment type="subcellular location">
    <subcellularLocation>
        <location evidence="2">Membrane</location>
        <topology evidence="2">Lipid-anchor</topology>
    </subcellularLocation>
</comment>
<keyword evidence="10" id="KW-0460">Magnesium</keyword>
<gene>
    <name evidence="17" type="primary">RAB40B</name>
</gene>
<dbReference type="GO" id="GO:0005737">
    <property type="term" value="C:cytoplasm"/>
    <property type="evidence" value="ECO:0007669"/>
    <property type="project" value="UniProtKB-ARBA"/>
</dbReference>
<dbReference type="EC" id="3.6.5.2" evidence="5"/>
<dbReference type="SUPFAM" id="SSF52540">
    <property type="entry name" value="P-loop containing nucleoside triphosphate hydrolases"/>
    <property type="match status" value="1"/>
</dbReference>
<keyword evidence="11" id="KW-0342">GTP-binding</keyword>
<comment type="cofactor">
    <cofactor evidence="1">
        <name>Mg(2+)</name>
        <dbReference type="ChEBI" id="CHEBI:18420"/>
    </cofactor>
</comment>
<comment type="pathway">
    <text evidence="3">Protein modification; protein ubiquitination.</text>
</comment>
<keyword evidence="13" id="KW-0564">Palmitate</keyword>
<evidence type="ECO:0000256" key="3">
    <source>
        <dbReference type="ARBA" id="ARBA00004906"/>
    </source>
</evidence>
<evidence type="ECO:0000256" key="6">
    <source>
        <dbReference type="ARBA" id="ARBA00022723"/>
    </source>
</evidence>
<dbReference type="InterPro" id="IPR005225">
    <property type="entry name" value="Small_GTP-bd"/>
</dbReference>
<evidence type="ECO:0000256" key="14">
    <source>
        <dbReference type="ARBA" id="ARBA00023288"/>
    </source>
</evidence>
<dbReference type="SMART" id="SM00173">
    <property type="entry name" value="RAS"/>
    <property type="match status" value="1"/>
</dbReference>
<dbReference type="Ensembl" id="ENSCHIT00010042643.1">
    <property type="protein sequence ID" value="ENSCHIP00010030252.1"/>
    <property type="gene ID" value="ENSCHIG00010022491.1"/>
</dbReference>
<protein>
    <recommendedName>
        <fullName evidence="5">small monomeric GTPase</fullName>
        <ecNumber evidence="5">3.6.5.2</ecNumber>
    </recommendedName>
</protein>
<evidence type="ECO:0000256" key="4">
    <source>
        <dbReference type="ARBA" id="ARBA00006270"/>
    </source>
</evidence>
<dbReference type="PRINTS" id="PR00449">
    <property type="entry name" value="RASTRNSFRMNG"/>
</dbReference>
<evidence type="ECO:0000256" key="7">
    <source>
        <dbReference type="ARBA" id="ARBA00022741"/>
    </source>
</evidence>
<dbReference type="NCBIfam" id="TIGR00231">
    <property type="entry name" value="small_GTP"/>
    <property type="match status" value="1"/>
</dbReference>
<dbReference type="CDD" id="cd04121">
    <property type="entry name" value="Rab40"/>
    <property type="match status" value="1"/>
</dbReference>
<comment type="similarity">
    <text evidence="4">Belongs to the small GTPase superfamily. Rab family.</text>
</comment>
<organism evidence="17">
    <name type="scientific">Capra hircus</name>
    <name type="common">Goat</name>
    <dbReference type="NCBI Taxonomy" id="9925"/>
    <lineage>
        <taxon>Eukaryota</taxon>
        <taxon>Metazoa</taxon>
        <taxon>Chordata</taxon>
        <taxon>Craniata</taxon>
        <taxon>Vertebrata</taxon>
        <taxon>Euteleostomi</taxon>
        <taxon>Mammalia</taxon>
        <taxon>Eutheria</taxon>
        <taxon>Laurasiatheria</taxon>
        <taxon>Artiodactyla</taxon>
        <taxon>Ruminantia</taxon>
        <taxon>Pecora</taxon>
        <taxon>Bovidae</taxon>
        <taxon>Caprinae</taxon>
        <taxon>Capra</taxon>
    </lineage>
</organism>
<evidence type="ECO:0000256" key="10">
    <source>
        <dbReference type="ARBA" id="ARBA00022842"/>
    </source>
</evidence>
<keyword evidence="14" id="KW-0449">Lipoprotein</keyword>
<evidence type="ECO:0000256" key="13">
    <source>
        <dbReference type="ARBA" id="ARBA00023139"/>
    </source>
</evidence>
<dbReference type="PROSITE" id="PS51421">
    <property type="entry name" value="RAS"/>
    <property type="match status" value="1"/>
</dbReference>
<dbReference type="FunFam" id="3.40.50.300:FF:000371">
    <property type="entry name" value="RAB40C, member RAS oncogene family"/>
    <property type="match status" value="1"/>
</dbReference>
<dbReference type="GO" id="GO:0003925">
    <property type="term" value="F:G protein activity"/>
    <property type="evidence" value="ECO:0007669"/>
    <property type="project" value="UniProtKB-EC"/>
</dbReference>
<dbReference type="SMART" id="SM00176">
    <property type="entry name" value="RAN"/>
    <property type="match status" value="1"/>
</dbReference>
<dbReference type="GO" id="GO:0016020">
    <property type="term" value="C:membrane"/>
    <property type="evidence" value="ECO:0007669"/>
    <property type="project" value="UniProtKB-SubCell"/>
</dbReference>
<dbReference type="Pfam" id="PF00071">
    <property type="entry name" value="Ras"/>
    <property type="match status" value="1"/>
</dbReference>
<evidence type="ECO:0000256" key="12">
    <source>
        <dbReference type="ARBA" id="ARBA00023136"/>
    </source>
</evidence>
<keyword evidence="15" id="KW-0636">Prenylation</keyword>
<keyword evidence="7" id="KW-0547">Nucleotide-binding</keyword>
<evidence type="ECO:0000256" key="2">
    <source>
        <dbReference type="ARBA" id="ARBA00004635"/>
    </source>
</evidence>
<evidence type="ECO:0000256" key="16">
    <source>
        <dbReference type="ARBA" id="ARBA00047660"/>
    </source>
</evidence>
<dbReference type="SMART" id="SM00175">
    <property type="entry name" value="RAB"/>
    <property type="match status" value="1"/>
</dbReference>
<evidence type="ECO:0000256" key="11">
    <source>
        <dbReference type="ARBA" id="ARBA00023134"/>
    </source>
</evidence>
<dbReference type="InterPro" id="IPR001806">
    <property type="entry name" value="Small_GTPase"/>
</dbReference>
<dbReference type="AlphaFoldDB" id="A0A8C2XXH6"/>
<comment type="catalytic activity">
    <reaction evidence="16">
        <text>GTP + H2O = GDP + phosphate + H(+)</text>
        <dbReference type="Rhea" id="RHEA:19669"/>
        <dbReference type="ChEBI" id="CHEBI:15377"/>
        <dbReference type="ChEBI" id="CHEBI:15378"/>
        <dbReference type="ChEBI" id="CHEBI:37565"/>
        <dbReference type="ChEBI" id="CHEBI:43474"/>
        <dbReference type="ChEBI" id="CHEBI:58189"/>
        <dbReference type="EC" id="3.6.5.2"/>
    </reaction>
    <physiologicalReaction direction="left-to-right" evidence="16">
        <dbReference type="Rhea" id="RHEA:19670"/>
    </physiologicalReaction>
</comment>
<dbReference type="InterPro" id="IPR027417">
    <property type="entry name" value="P-loop_NTPase"/>
</dbReference>
<evidence type="ECO:0000256" key="5">
    <source>
        <dbReference type="ARBA" id="ARBA00011984"/>
    </source>
</evidence>
<dbReference type="GO" id="GO:0005525">
    <property type="term" value="F:GTP binding"/>
    <property type="evidence" value="ECO:0007669"/>
    <property type="project" value="UniProtKB-KW"/>
</dbReference>
<accession>A0A8C2XXH6</accession>
<evidence type="ECO:0000256" key="9">
    <source>
        <dbReference type="ARBA" id="ARBA00022801"/>
    </source>
</evidence>
<dbReference type="Gene3D" id="3.40.50.300">
    <property type="entry name" value="P-loop containing nucleotide triphosphate hydrolases"/>
    <property type="match status" value="1"/>
</dbReference>
<dbReference type="InterPro" id="IPR050305">
    <property type="entry name" value="Small_GTPase_Rab"/>
</dbReference>
<evidence type="ECO:0000256" key="1">
    <source>
        <dbReference type="ARBA" id="ARBA00001946"/>
    </source>
</evidence>
<evidence type="ECO:0000256" key="8">
    <source>
        <dbReference type="ARBA" id="ARBA00022786"/>
    </source>
</evidence>
<keyword evidence="8" id="KW-0833">Ubl conjugation pathway</keyword>
<proteinExistence type="inferred from homology"/>
<dbReference type="PANTHER" id="PTHR47980">
    <property type="entry name" value="LD44762P"/>
    <property type="match status" value="1"/>
</dbReference>
<reference evidence="17" key="1">
    <citation type="submission" date="2019-03" db="EMBL/GenBank/DDBJ databases">
        <title>Genome sequencing and reference-guided assembly of Black Bengal Goat (Capra hircus).</title>
        <authorList>
            <person name="Siddiki A.Z."/>
            <person name="Baten A."/>
            <person name="Billah M."/>
            <person name="Alam M.A.U."/>
            <person name="Shawrob K.S.M."/>
            <person name="Saha S."/>
            <person name="Chowdhury M."/>
            <person name="Rahman A.H."/>
            <person name="Stear M."/>
            <person name="Miah G."/>
            <person name="Das G.B."/>
            <person name="Hossain M.M."/>
            <person name="Kumkum M."/>
            <person name="Islam M.S."/>
            <person name="Mollah A.M."/>
            <person name="Ahsan A."/>
            <person name="Tusar F."/>
            <person name="Khan M.K.I."/>
        </authorList>
    </citation>
    <scope>NUCLEOTIDE SEQUENCE [LARGE SCALE GENOMIC DNA]</scope>
</reference>
<keyword evidence="6" id="KW-0479">Metal-binding</keyword>
<keyword evidence="12" id="KW-0472">Membrane</keyword>
<keyword evidence="9" id="KW-0378">Hydrolase</keyword>